<evidence type="ECO:0000256" key="1">
    <source>
        <dbReference type="SAM" id="MobiDB-lite"/>
    </source>
</evidence>
<keyword evidence="3" id="KW-1185">Reference proteome</keyword>
<protein>
    <recommendedName>
        <fullName evidence="4">Leucine rich repeat containing protein</fullName>
    </recommendedName>
</protein>
<feature type="region of interest" description="Disordered" evidence="1">
    <location>
        <begin position="181"/>
        <end position="211"/>
    </location>
</feature>
<sequence>MADEKDEEKMPDCFQNGCVSFIGQNVKCIPNWLSSKYGSKTIRADFSYNNLKSAKGLVGFDVLKELVLDNNCLTDDVQFPKLESLETLTANKNNIQNLELFMAHIVETLPNLTYLSLLGNTACPNQLSNLDNDEEDYQRYRYYVLYMMPNLKFLDSTPVSSSERKEALRIGAFTKVVSADNFEDNDEENSSSANEGYTPLPSSSTMNGEDDHKSTFGKCRYIYYGKHSEGNRFIANNDL</sequence>
<dbReference type="Proteomes" id="UP000594262">
    <property type="component" value="Unplaced"/>
</dbReference>
<proteinExistence type="predicted"/>
<dbReference type="FunFam" id="3.80.10.10:FF:000695">
    <property type="entry name" value="leucine-rich melanocyte differentiation-associated protein"/>
    <property type="match status" value="1"/>
</dbReference>
<dbReference type="RefSeq" id="XP_066930961.1">
    <property type="nucleotide sequence ID" value="XM_067074860.1"/>
</dbReference>
<dbReference type="AlphaFoldDB" id="A0A7M5X512"/>
<name>A0A7M5X512_9CNID</name>
<dbReference type="OrthoDB" id="272149at2759"/>
<dbReference type="Gene3D" id="3.80.10.10">
    <property type="entry name" value="Ribonuclease Inhibitor"/>
    <property type="match status" value="1"/>
</dbReference>
<dbReference type="SUPFAM" id="SSF52058">
    <property type="entry name" value="L domain-like"/>
    <property type="match status" value="1"/>
</dbReference>
<evidence type="ECO:0000313" key="2">
    <source>
        <dbReference type="EnsemblMetazoa" id="CLYHEMP017848.1"/>
    </source>
</evidence>
<evidence type="ECO:0000313" key="3">
    <source>
        <dbReference type="Proteomes" id="UP000594262"/>
    </source>
</evidence>
<organism evidence="2 3">
    <name type="scientific">Clytia hemisphaerica</name>
    <dbReference type="NCBI Taxonomy" id="252671"/>
    <lineage>
        <taxon>Eukaryota</taxon>
        <taxon>Metazoa</taxon>
        <taxon>Cnidaria</taxon>
        <taxon>Hydrozoa</taxon>
        <taxon>Hydroidolina</taxon>
        <taxon>Leptothecata</taxon>
        <taxon>Obeliida</taxon>
        <taxon>Clytiidae</taxon>
        <taxon>Clytia</taxon>
    </lineage>
</organism>
<dbReference type="GeneID" id="136818539"/>
<dbReference type="InterPro" id="IPR032675">
    <property type="entry name" value="LRR_dom_sf"/>
</dbReference>
<accession>A0A7M5X512</accession>
<reference evidence="2" key="1">
    <citation type="submission" date="2021-01" db="UniProtKB">
        <authorList>
            <consortium name="EnsemblMetazoa"/>
        </authorList>
    </citation>
    <scope>IDENTIFICATION</scope>
</reference>
<dbReference type="InterPro" id="IPR043313">
    <property type="entry name" value="LRMDA"/>
</dbReference>
<dbReference type="PANTHER" id="PTHR46282">
    <property type="entry name" value="LEUCINE-RICH MELANOCYTE DIFFERENTIATION-ASSOCIATED PROTEIN"/>
    <property type="match status" value="1"/>
</dbReference>
<evidence type="ECO:0008006" key="4">
    <source>
        <dbReference type="Google" id="ProtNLM"/>
    </source>
</evidence>
<dbReference type="EnsemblMetazoa" id="CLYHEMT017848.1">
    <property type="protein sequence ID" value="CLYHEMP017848.1"/>
    <property type="gene ID" value="CLYHEMG017848"/>
</dbReference>
<feature type="compositionally biased region" description="Polar residues" evidence="1">
    <location>
        <begin position="190"/>
        <end position="207"/>
    </location>
</feature>
<dbReference type="PANTHER" id="PTHR46282:SF2">
    <property type="entry name" value="LEUCINE-RICH MELANOCYTE DIFFERENTIATION-ASSOCIATED PROTEIN"/>
    <property type="match status" value="1"/>
</dbReference>